<dbReference type="KEGG" id="fsy:FsymDg_2582"/>
<dbReference type="AlphaFoldDB" id="F8B334"/>
<reference evidence="1 2" key="1">
    <citation type="submission" date="2011-05" db="EMBL/GenBank/DDBJ databases">
        <title>Complete sequence of chromosome of Frankia symbiont of Datisca glomerata.</title>
        <authorList>
            <consortium name="US DOE Joint Genome Institute"/>
            <person name="Lucas S."/>
            <person name="Han J."/>
            <person name="Lapidus A."/>
            <person name="Cheng J.-F."/>
            <person name="Goodwin L."/>
            <person name="Pitluck S."/>
            <person name="Peters L."/>
            <person name="Mikhailova N."/>
            <person name="Chertkov O."/>
            <person name="Teshima H."/>
            <person name="Han C."/>
            <person name="Tapia R."/>
            <person name="Land M."/>
            <person name="Hauser L."/>
            <person name="Kyrpides N."/>
            <person name="Ivanova N."/>
            <person name="Pagani I."/>
            <person name="Berry A."/>
            <person name="Pawlowski K."/>
            <person name="Persson T."/>
            <person name="Vanden Heuvel B."/>
            <person name="Benson D."/>
            <person name="Woyke T."/>
        </authorList>
    </citation>
    <scope>NUCLEOTIDE SEQUENCE [LARGE SCALE GENOMIC DNA]</scope>
    <source>
        <strain evidence="2">4085684</strain>
    </source>
</reference>
<gene>
    <name evidence="1" type="ordered locus">FsymDg_2582</name>
</gene>
<sequence length="71" mass="7674">MELGDLAERPGTPARRVAVLEDEKNILEPLARSGYYAEACRGERYFSLLAGGRVAEASSSGRGAGRYEVAR</sequence>
<organism evidence="1 2">
    <name type="scientific">Candidatus Protofrankia datiscae</name>
    <dbReference type="NCBI Taxonomy" id="2716812"/>
    <lineage>
        <taxon>Bacteria</taxon>
        <taxon>Bacillati</taxon>
        <taxon>Actinomycetota</taxon>
        <taxon>Actinomycetes</taxon>
        <taxon>Frankiales</taxon>
        <taxon>Frankiaceae</taxon>
        <taxon>Protofrankia</taxon>
    </lineage>
</organism>
<protein>
    <submittedName>
        <fullName evidence="1">Uncharacterized protein</fullName>
    </submittedName>
</protein>
<name>F8B334_9ACTN</name>
<accession>F8B334</accession>
<evidence type="ECO:0000313" key="2">
    <source>
        <dbReference type="Proteomes" id="UP000001549"/>
    </source>
</evidence>
<proteinExistence type="predicted"/>
<keyword evidence="2" id="KW-1185">Reference proteome</keyword>
<evidence type="ECO:0000313" key="1">
    <source>
        <dbReference type="EMBL" id="AEH09943.1"/>
    </source>
</evidence>
<dbReference type="Proteomes" id="UP000001549">
    <property type="component" value="Chromosome"/>
</dbReference>
<dbReference type="HOGENOM" id="CLU_2734159_0_0_11"/>
<dbReference type="EMBL" id="CP002801">
    <property type="protein sequence ID" value="AEH09943.1"/>
    <property type="molecule type" value="Genomic_DNA"/>
</dbReference>